<keyword evidence="11 12" id="KW-0472">Membrane</keyword>
<dbReference type="AlphaFoldDB" id="A0A425Y1F0"/>
<dbReference type="GO" id="GO:0005524">
    <property type="term" value="F:ATP binding"/>
    <property type="evidence" value="ECO:0007669"/>
    <property type="project" value="UniProtKB-KW"/>
</dbReference>
<dbReference type="CDD" id="cd00082">
    <property type="entry name" value="HisKA"/>
    <property type="match status" value="1"/>
</dbReference>
<keyword evidence="12" id="KW-0812">Transmembrane</keyword>
<evidence type="ECO:0000256" key="11">
    <source>
        <dbReference type="ARBA" id="ARBA00023136"/>
    </source>
</evidence>
<keyword evidence="12" id="KW-1133">Transmembrane helix</keyword>
<dbReference type="InterPro" id="IPR004358">
    <property type="entry name" value="Sig_transdc_His_kin-like_C"/>
</dbReference>
<dbReference type="SUPFAM" id="SSF55874">
    <property type="entry name" value="ATPase domain of HSP90 chaperone/DNA topoisomerase II/histidine kinase"/>
    <property type="match status" value="1"/>
</dbReference>
<keyword evidence="10" id="KW-0902">Two-component regulatory system</keyword>
<evidence type="ECO:0000256" key="7">
    <source>
        <dbReference type="ARBA" id="ARBA00022741"/>
    </source>
</evidence>
<keyword evidence="6" id="KW-0808">Transferase</keyword>
<evidence type="ECO:0000256" key="12">
    <source>
        <dbReference type="SAM" id="Phobius"/>
    </source>
</evidence>
<dbReference type="SUPFAM" id="SSF47384">
    <property type="entry name" value="Homodimeric domain of signal transducing histidine kinase"/>
    <property type="match status" value="1"/>
</dbReference>
<evidence type="ECO:0000256" key="4">
    <source>
        <dbReference type="ARBA" id="ARBA00022475"/>
    </source>
</evidence>
<evidence type="ECO:0000256" key="5">
    <source>
        <dbReference type="ARBA" id="ARBA00022553"/>
    </source>
</evidence>
<evidence type="ECO:0000313" key="14">
    <source>
        <dbReference type="EMBL" id="RRG21530.1"/>
    </source>
</evidence>
<dbReference type="PANTHER" id="PTHR43547:SF2">
    <property type="entry name" value="HYBRID SIGNAL TRANSDUCTION HISTIDINE KINASE C"/>
    <property type="match status" value="1"/>
</dbReference>
<dbReference type="InterPro" id="IPR036097">
    <property type="entry name" value="HisK_dim/P_sf"/>
</dbReference>
<dbReference type="EMBL" id="QQWG01000008">
    <property type="protein sequence ID" value="RRG21530.1"/>
    <property type="molecule type" value="Genomic_DNA"/>
</dbReference>
<evidence type="ECO:0000256" key="6">
    <source>
        <dbReference type="ARBA" id="ARBA00022679"/>
    </source>
</evidence>
<keyword evidence="15" id="KW-1185">Reference proteome</keyword>
<keyword evidence="5" id="KW-0597">Phosphoprotein</keyword>
<evidence type="ECO:0000313" key="15">
    <source>
        <dbReference type="Proteomes" id="UP000285794"/>
    </source>
</evidence>
<dbReference type="FunFam" id="3.30.565.10:FF:000023">
    <property type="entry name" value="PAS domain-containing sensor histidine kinase"/>
    <property type="match status" value="1"/>
</dbReference>
<dbReference type="RefSeq" id="WP_125030683.1">
    <property type="nucleotide sequence ID" value="NZ_JAPXVP010000001.1"/>
</dbReference>
<dbReference type="SMART" id="SM00387">
    <property type="entry name" value="HATPase_c"/>
    <property type="match status" value="1"/>
</dbReference>
<dbReference type="GO" id="GO:0005886">
    <property type="term" value="C:plasma membrane"/>
    <property type="evidence" value="ECO:0007669"/>
    <property type="project" value="UniProtKB-SubCell"/>
</dbReference>
<evidence type="ECO:0000256" key="10">
    <source>
        <dbReference type="ARBA" id="ARBA00023012"/>
    </source>
</evidence>
<dbReference type="SMART" id="SM00388">
    <property type="entry name" value="HisKA"/>
    <property type="match status" value="1"/>
</dbReference>
<dbReference type="EC" id="2.7.13.3" evidence="3"/>
<comment type="subcellular location">
    <subcellularLocation>
        <location evidence="2">Cell membrane</location>
    </subcellularLocation>
</comment>
<feature type="domain" description="Histidine kinase" evidence="13">
    <location>
        <begin position="286"/>
        <end position="505"/>
    </location>
</feature>
<evidence type="ECO:0000256" key="3">
    <source>
        <dbReference type="ARBA" id="ARBA00012438"/>
    </source>
</evidence>
<dbReference type="InterPro" id="IPR005467">
    <property type="entry name" value="His_kinase_dom"/>
</dbReference>
<dbReference type="GO" id="GO:0000155">
    <property type="term" value="F:phosphorelay sensor kinase activity"/>
    <property type="evidence" value="ECO:0007669"/>
    <property type="project" value="InterPro"/>
</dbReference>
<evidence type="ECO:0000259" key="13">
    <source>
        <dbReference type="PROSITE" id="PS50109"/>
    </source>
</evidence>
<dbReference type="InterPro" id="IPR036890">
    <property type="entry name" value="HATPase_C_sf"/>
</dbReference>
<comment type="catalytic activity">
    <reaction evidence="1">
        <text>ATP + protein L-histidine = ADP + protein N-phospho-L-histidine.</text>
        <dbReference type="EC" id="2.7.13.3"/>
    </reaction>
</comment>
<accession>A0A425Y1F0</accession>
<sequence>MSKKYIWLVTIVLAISLCGLILIQIKYYQSTAKIKEDQFFLTVSIALDQVVDEMESDDEAKSILEGTSSDQVREGVKKNKKINSYGYTIDFPANPDKHPTAAVSYYQEDKILYTKETELNSKSFNELLKKAQDSRYQFPKNRMGYQYQTSFLATSIARQNMPLKERIDLNSIQELVKEKLKNNGIKLDFEFAIISNNIFLKKSKDYFKNEQQEKYSKQLFPNDSFKNSHYINIFFPGMHKYIIQSYTMLIPSMILSLILILCCALTIYIIFRQKRLSKIKNDFINNMTHEFKTPISTISLASQMLRDSSVTTTASSIDHMAKIINDESRRLSYQVEKVLQMAIFNEGRLKLKLKAINLHHIIENLMPNFTIRVEDRKGNTYQHLDAREDLVMLDEIHIGNLISNLLDNAIKYSKDVPEISISTRNKDKGIVISITDNGIGIAKEDQKMIFERFFRVHTGNVHDVKGFGLGLSYVKRIADAHGGHVSVDSSLGKGTKFEVYLPFKK</sequence>
<evidence type="ECO:0000256" key="8">
    <source>
        <dbReference type="ARBA" id="ARBA00022777"/>
    </source>
</evidence>
<evidence type="ECO:0000256" key="2">
    <source>
        <dbReference type="ARBA" id="ARBA00004236"/>
    </source>
</evidence>
<evidence type="ECO:0000256" key="9">
    <source>
        <dbReference type="ARBA" id="ARBA00022840"/>
    </source>
</evidence>
<keyword evidence="9" id="KW-0067">ATP-binding</keyword>
<dbReference type="PANTHER" id="PTHR43547">
    <property type="entry name" value="TWO-COMPONENT HISTIDINE KINASE"/>
    <property type="match status" value="1"/>
</dbReference>
<dbReference type="PRINTS" id="PR00344">
    <property type="entry name" value="BCTRLSENSOR"/>
</dbReference>
<keyword evidence="4" id="KW-1003">Cell membrane</keyword>
<dbReference type="Pfam" id="PF00512">
    <property type="entry name" value="HisKA"/>
    <property type="match status" value="1"/>
</dbReference>
<feature type="transmembrane region" description="Helical" evidence="12">
    <location>
        <begin position="6"/>
        <end position="25"/>
    </location>
</feature>
<dbReference type="Proteomes" id="UP000285794">
    <property type="component" value="Unassembled WGS sequence"/>
</dbReference>
<comment type="caution">
    <text evidence="14">The sequence shown here is derived from an EMBL/GenBank/DDBJ whole genome shotgun (WGS) entry which is preliminary data.</text>
</comment>
<dbReference type="CDD" id="cd00075">
    <property type="entry name" value="HATPase"/>
    <property type="match status" value="1"/>
</dbReference>
<keyword evidence="7" id="KW-0547">Nucleotide-binding</keyword>
<dbReference type="InterPro" id="IPR003594">
    <property type="entry name" value="HATPase_dom"/>
</dbReference>
<organism evidence="14 15">
    <name type="scientific">Ancylomarina euxinus</name>
    <dbReference type="NCBI Taxonomy" id="2283627"/>
    <lineage>
        <taxon>Bacteria</taxon>
        <taxon>Pseudomonadati</taxon>
        <taxon>Bacteroidota</taxon>
        <taxon>Bacteroidia</taxon>
        <taxon>Marinilabiliales</taxon>
        <taxon>Marinifilaceae</taxon>
        <taxon>Ancylomarina</taxon>
    </lineage>
</organism>
<dbReference type="Gene3D" id="3.30.565.10">
    <property type="entry name" value="Histidine kinase-like ATPase, C-terminal domain"/>
    <property type="match status" value="1"/>
</dbReference>
<dbReference type="Pfam" id="PF02518">
    <property type="entry name" value="HATPase_c"/>
    <property type="match status" value="1"/>
</dbReference>
<gene>
    <name evidence="14" type="ORF">DWB61_09625</name>
</gene>
<proteinExistence type="predicted"/>
<reference evidence="14 15" key="1">
    <citation type="submission" date="2018-07" db="EMBL/GenBank/DDBJ databases">
        <title>Draft genome sequence of Ancylomarina sp. M1P.</title>
        <authorList>
            <person name="Yadav S."/>
            <person name="Villanueva L."/>
            <person name="Damste J.S.S."/>
        </authorList>
    </citation>
    <scope>NUCLEOTIDE SEQUENCE [LARGE SCALE GENOMIC DNA]</scope>
    <source>
        <strain evidence="14 15">M1P</strain>
    </source>
</reference>
<feature type="transmembrane region" description="Helical" evidence="12">
    <location>
        <begin position="248"/>
        <end position="271"/>
    </location>
</feature>
<dbReference type="PROSITE" id="PS50109">
    <property type="entry name" value="HIS_KIN"/>
    <property type="match status" value="1"/>
</dbReference>
<dbReference type="OrthoDB" id="1933776at2"/>
<dbReference type="InterPro" id="IPR003661">
    <property type="entry name" value="HisK_dim/P_dom"/>
</dbReference>
<protein>
    <recommendedName>
        <fullName evidence="3">histidine kinase</fullName>
        <ecNumber evidence="3">2.7.13.3</ecNumber>
    </recommendedName>
</protein>
<evidence type="ECO:0000256" key="1">
    <source>
        <dbReference type="ARBA" id="ARBA00000085"/>
    </source>
</evidence>
<dbReference type="Gene3D" id="1.10.287.130">
    <property type="match status" value="1"/>
</dbReference>
<name>A0A425Y1F0_9BACT</name>
<keyword evidence="8 14" id="KW-0418">Kinase</keyword>